<reference evidence="4" key="1">
    <citation type="journal article" date="2023" name="Int. J. Syst. Evol. Microbiol.">
        <title>Mesoterricola silvestris gen. nov., sp. nov., Mesoterricola sediminis sp. nov., Geothrix oryzae sp. nov., Geothrix edaphica sp. nov., Geothrix rubra sp. nov., and Geothrix limicola sp. nov., six novel members of Acidobacteriota isolated from soils.</title>
        <authorList>
            <person name="Itoh H."/>
            <person name="Sugisawa Y."/>
            <person name="Mise K."/>
            <person name="Xu Z."/>
            <person name="Kuniyasu M."/>
            <person name="Ushijima N."/>
            <person name="Kawano K."/>
            <person name="Kobayashi E."/>
            <person name="Shiratori Y."/>
            <person name="Masuda Y."/>
            <person name="Senoo K."/>
        </authorList>
    </citation>
    <scope>NUCLEOTIDE SEQUENCE [LARGE SCALE GENOMIC DNA]</scope>
    <source>
        <strain evidence="4">W79</strain>
    </source>
</reference>
<feature type="chain" id="PRO_5041403367" evidence="2">
    <location>
        <begin position="21"/>
        <end position="722"/>
    </location>
</feature>
<evidence type="ECO:0000256" key="2">
    <source>
        <dbReference type="SAM" id="SignalP"/>
    </source>
</evidence>
<accession>A0AA48K8X4</accession>
<feature type="region of interest" description="Disordered" evidence="1">
    <location>
        <begin position="397"/>
        <end position="416"/>
    </location>
</feature>
<gene>
    <name evidence="3" type="ORF">METEAL_09110</name>
</gene>
<dbReference type="KEGG" id="msil:METEAL_09110"/>
<name>A0AA48K8X4_9BACT</name>
<evidence type="ECO:0000256" key="1">
    <source>
        <dbReference type="SAM" id="MobiDB-lite"/>
    </source>
</evidence>
<feature type="compositionally biased region" description="Pro residues" evidence="1">
    <location>
        <begin position="406"/>
        <end position="415"/>
    </location>
</feature>
<keyword evidence="4" id="KW-1185">Reference proteome</keyword>
<sequence length="722" mass="79617">MQKALRALALVSLLPGPARAQDTVEAALRRLNPGACAVLVRQEDTAALAALWDEDALRLRLENQAPRIPLGPRAAAGLWKDHGWGTGPGWILVDSRGGELDAGLGLGYGARVLAALREKGVVPRWEARRAFLKEHPENGEAWWEELYRAYRLAHAHMLVLAAQGRASRSGAESLDFPGKAMAFAEADPEAAERLADQVFGEVASALEGAFSVEGWWRTWFNAAGPLVMEGAQASPRIREVCARLAADLEGTLAQGGRGFPMEEWLPSLRVLAGRPLRELPGQVVIRDLERPSFGLVRGCLNTLAVEKDWLGMLAFLDDLGLREDAWFSAEGWEQRCLFRGYIEAWKARPLVELGRIREARDAVNQARFWGLDGGLDGILGFLLGAKALGDPTIREALKEPARPRPPRPPLPPPPRLALLGAPPWRRDWEALRASGALLPWSPAELGWTELAPAPAEALRARMGWGPEPRWALLLGDAPVASGTRCPAPALVAGILQRERPSKLMELDGILERHPGHLGARQARLGLLKARMPDKRLEPLLAEDARAAHLPGMSGSSPYGLDFGPDAAWKPDPALWQWSAQQVLPGLERLLRSWPSAPDPWKAWLAWARFHPDRPSVVALARTLVLWTPEERWMGQLPLDVLQAVTEELRRDRNYPELARWLGAAWEARSATVGRGLPSWQRPEWQAMGPALVQPLAETLRLLGLREKALEVEKTYRNALSPE</sequence>
<organism evidence="3 4">
    <name type="scientific">Mesoterricola silvestris</name>
    <dbReference type="NCBI Taxonomy" id="2927979"/>
    <lineage>
        <taxon>Bacteria</taxon>
        <taxon>Pseudomonadati</taxon>
        <taxon>Acidobacteriota</taxon>
        <taxon>Holophagae</taxon>
        <taxon>Holophagales</taxon>
        <taxon>Holophagaceae</taxon>
        <taxon>Mesoterricola</taxon>
    </lineage>
</organism>
<proteinExistence type="predicted"/>
<dbReference type="Proteomes" id="UP001238179">
    <property type="component" value="Chromosome"/>
</dbReference>
<dbReference type="EMBL" id="AP027080">
    <property type="protein sequence ID" value="BDU71737.1"/>
    <property type="molecule type" value="Genomic_DNA"/>
</dbReference>
<protein>
    <submittedName>
        <fullName evidence="3">Uncharacterized protein</fullName>
    </submittedName>
</protein>
<evidence type="ECO:0000313" key="3">
    <source>
        <dbReference type="EMBL" id="BDU71737.1"/>
    </source>
</evidence>
<dbReference type="AlphaFoldDB" id="A0AA48K8X4"/>
<feature type="signal peptide" evidence="2">
    <location>
        <begin position="1"/>
        <end position="20"/>
    </location>
</feature>
<keyword evidence="2" id="KW-0732">Signal</keyword>
<evidence type="ECO:0000313" key="4">
    <source>
        <dbReference type="Proteomes" id="UP001238179"/>
    </source>
</evidence>
<dbReference type="RefSeq" id="WP_316414640.1">
    <property type="nucleotide sequence ID" value="NZ_AP027080.1"/>
</dbReference>